<feature type="domain" description="BPL/LPL catalytic" evidence="2">
    <location>
        <begin position="1"/>
        <end position="178"/>
    </location>
</feature>
<dbReference type="EMBL" id="FNGP01000002">
    <property type="protein sequence ID" value="SDL37554.1"/>
    <property type="molecule type" value="Genomic_DNA"/>
</dbReference>
<dbReference type="SUPFAM" id="SSF55681">
    <property type="entry name" value="Class II aaRS and biotin synthetases"/>
    <property type="match status" value="1"/>
</dbReference>
<name>A0A1G9JKD3_9ACTN</name>
<sequence>MWGPIDVVATTGSTNADLSSAAHDGAPGGRVLVAGEQTAGRGRLARTWASPAGASVSMSVLLQPKQDWSRWGWLSLLAGLAVSSSLEALAPEGVRVALKWPNDVLLDGGKVCGILSERVESAAGLRAVVGIGINLTLTRDQLPVPTATSLALAGFDVTATDVVAGVLTEFERYYRVWEAEGTLRDDYVARCASIGTPLTISVAGEPPRSGVGRGVDVDGRLEVETAAGLERFAVGDVIHARLA</sequence>
<dbReference type="PANTHER" id="PTHR12835">
    <property type="entry name" value="BIOTIN PROTEIN LIGASE"/>
    <property type="match status" value="1"/>
</dbReference>
<dbReference type="STRING" id="686624.SAMN04488242_1288"/>
<keyword evidence="1 3" id="KW-0436">Ligase</keyword>
<dbReference type="Gene3D" id="3.30.930.10">
    <property type="entry name" value="Bira Bifunctional Protein, Domain 2"/>
    <property type="match status" value="1"/>
</dbReference>
<dbReference type="AlphaFoldDB" id="A0A1G9JKD3"/>
<dbReference type="CDD" id="cd16442">
    <property type="entry name" value="BPL"/>
    <property type="match status" value="1"/>
</dbReference>
<dbReference type="Gene3D" id="2.30.30.100">
    <property type="match status" value="1"/>
</dbReference>
<dbReference type="Pfam" id="PF03099">
    <property type="entry name" value="BPL_LplA_LipB"/>
    <property type="match status" value="1"/>
</dbReference>
<organism evidence="3 4">
    <name type="scientific">Tessaracoccus oleiagri</name>
    <dbReference type="NCBI Taxonomy" id="686624"/>
    <lineage>
        <taxon>Bacteria</taxon>
        <taxon>Bacillati</taxon>
        <taxon>Actinomycetota</taxon>
        <taxon>Actinomycetes</taxon>
        <taxon>Propionibacteriales</taxon>
        <taxon>Propionibacteriaceae</taxon>
        <taxon>Tessaracoccus</taxon>
    </lineage>
</organism>
<evidence type="ECO:0000313" key="4">
    <source>
        <dbReference type="Proteomes" id="UP000199475"/>
    </source>
</evidence>
<dbReference type="InterPro" id="IPR045864">
    <property type="entry name" value="aa-tRNA-synth_II/BPL/LPL"/>
</dbReference>
<gene>
    <name evidence="3" type="ORF">SAMN04488242_1288</name>
</gene>
<proteinExistence type="predicted"/>
<dbReference type="Proteomes" id="UP000199475">
    <property type="component" value="Unassembled WGS sequence"/>
</dbReference>
<dbReference type="OrthoDB" id="9807064at2"/>
<dbReference type="InterPro" id="IPR004143">
    <property type="entry name" value="BPL_LPL_catalytic"/>
</dbReference>
<evidence type="ECO:0000256" key="1">
    <source>
        <dbReference type="ARBA" id="ARBA00022598"/>
    </source>
</evidence>
<accession>A0A1G9JKD3</accession>
<protein>
    <submittedName>
        <fullName evidence="3">BirA family transcriptional regulator, biotin operon repressor / biotin-[acetyl-CoA-carboxylase] ligase</fullName>
    </submittedName>
</protein>
<reference evidence="3 4" key="1">
    <citation type="submission" date="2016-10" db="EMBL/GenBank/DDBJ databases">
        <authorList>
            <person name="de Groot N.N."/>
        </authorList>
    </citation>
    <scope>NUCLEOTIDE SEQUENCE [LARGE SCALE GENOMIC DNA]</scope>
    <source>
        <strain evidence="3 4">CGMCC 1.9159</strain>
    </source>
</reference>
<dbReference type="PANTHER" id="PTHR12835:SF5">
    <property type="entry name" value="BIOTIN--PROTEIN LIGASE"/>
    <property type="match status" value="1"/>
</dbReference>
<dbReference type="GO" id="GO:0005737">
    <property type="term" value="C:cytoplasm"/>
    <property type="evidence" value="ECO:0007669"/>
    <property type="project" value="TreeGrafter"/>
</dbReference>
<dbReference type="InterPro" id="IPR004408">
    <property type="entry name" value="Biotin_CoA_COase_ligase"/>
</dbReference>
<evidence type="ECO:0000313" key="3">
    <source>
        <dbReference type="EMBL" id="SDL37554.1"/>
    </source>
</evidence>
<dbReference type="NCBIfam" id="TIGR00121">
    <property type="entry name" value="birA_ligase"/>
    <property type="match status" value="1"/>
</dbReference>
<keyword evidence="4" id="KW-1185">Reference proteome</keyword>
<dbReference type="GO" id="GO:0004077">
    <property type="term" value="F:biotin--[biotin carboxyl-carrier protein] ligase activity"/>
    <property type="evidence" value="ECO:0007669"/>
    <property type="project" value="InterPro"/>
</dbReference>
<evidence type="ECO:0000259" key="2">
    <source>
        <dbReference type="PROSITE" id="PS51733"/>
    </source>
</evidence>
<dbReference type="PROSITE" id="PS51733">
    <property type="entry name" value="BPL_LPL_CATALYTIC"/>
    <property type="match status" value="1"/>
</dbReference>